<dbReference type="STRING" id="56449.XBLMG947_3986"/>
<feature type="chain" id="PRO_5008679457" evidence="1">
    <location>
        <begin position="25"/>
        <end position="76"/>
    </location>
</feature>
<gene>
    <name evidence="2" type="ORF">XBLMG947_3986</name>
</gene>
<dbReference type="RefSeq" id="WP_245228270.1">
    <property type="nucleotide sequence ID" value="NZ_FLTX01000084.1"/>
</dbReference>
<dbReference type="AlphaFoldDB" id="A0A1C3NS38"/>
<feature type="signal peptide" evidence="1">
    <location>
        <begin position="1"/>
        <end position="24"/>
    </location>
</feature>
<evidence type="ECO:0000313" key="2">
    <source>
        <dbReference type="EMBL" id="SBV53176.1"/>
    </source>
</evidence>
<accession>A0A1C3NS38</accession>
<reference evidence="2 3" key="1">
    <citation type="submission" date="2016-06" db="EMBL/GenBank/DDBJ databases">
        <authorList>
            <person name="Kjaerup R.B."/>
            <person name="Dalgaard T.S."/>
            <person name="Juul-Madsen H.R."/>
        </authorList>
    </citation>
    <scope>NUCLEOTIDE SEQUENCE [LARGE SCALE GENOMIC DNA]</scope>
    <source>
        <strain evidence="2">LMG947</strain>
    </source>
</reference>
<evidence type="ECO:0000313" key="3">
    <source>
        <dbReference type="Proteomes" id="UP000092503"/>
    </source>
</evidence>
<proteinExistence type="predicted"/>
<protein>
    <submittedName>
        <fullName evidence="2">Putative membrane protein</fullName>
    </submittedName>
</protein>
<evidence type="ECO:0000256" key="1">
    <source>
        <dbReference type="SAM" id="SignalP"/>
    </source>
</evidence>
<dbReference type="EMBL" id="FLTX01000084">
    <property type="protein sequence ID" value="SBV53176.1"/>
    <property type="molecule type" value="Genomic_DNA"/>
</dbReference>
<keyword evidence="1" id="KW-0732">Signal</keyword>
<name>A0A1C3NS38_9XANT</name>
<sequence>MTHKTLLNAGIALALACLMLPAYAQTQDVADAEPTVQAASNRAPSWTLKPVNVTAKRGLYSTADTTAATRTETPLI</sequence>
<organism evidence="2 3">
    <name type="scientific">Xanthomonas bromi</name>
    <dbReference type="NCBI Taxonomy" id="56449"/>
    <lineage>
        <taxon>Bacteria</taxon>
        <taxon>Pseudomonadati</taxon>
        <taxon>Pseudomonadota</taxon>
        <taxon>Gammaproteobacteria</taxon>
        <taxon>Lysobacterales</taxon>
        <taxon>Lysobacteraceae</taxon>
        <taxon>Xanthomonas</taxon>
    </lineage>
</organism>
<dbReference type="PROSITE" id="PS51257">
    <property type="entry name" value="PROKAR_LIPOPROTEIN"/>
    <property type="match status" value="1"/>
</dbReference>
<dbReference type="Proteomes" id="UP000092503">
    <property type="component" value="Unassembled WGS sequence"/>
</dbReference>